<name>A0A166AZQ7_9AGAM</name>
<sequence length="230" mass="26225">MPFRQWFGRHPALAGILRPLYWLPIPIFVVQYCGTLKTVNGRSMQPTLNPDSSLWRDLVFFDRFSIGTLGNWNREDIVALRSPINPEQLLVKRIVALEGDTVKTLPPYPDAEVTVPEGHIWVEGDNYRTEDSNLFGPVPLALLDSKLTYIVWPLNRSGPLEQPTIPMLPKGGSRGPTWSHKMAEIERIQSRRARVKIAEAPPERISPAAEVHSWYQEKLAWIIGMDTRRP</sequence>
<gene>
    <name evidence="13" type="ORF">FIBSPDRAFT_836659</name>
</gene>
<dbReference type="PANTHER" id="PTHR46041:SF2">
    <property type="entry name" value="MITOCHONDRIAL INNER MEMBRANE PROTEASE SUBUNIT 2"/>
    <property type="match status" value="1"/>
</dbReference>
<dbReference type="GO" id="GO:0006465">
    <property type="term" value="P:signal peptide processing"/>
    <property type="evidence" value="ECO:0007669"/>
    <property type="project" value="InterPro"/>
</dbReference>
<dbReference type="OrthoDB" id="308440at2759"/>
<dbReference type="Proteomes" id="UP000076532">
    <property type="component" value="Unassembled WGS sequence"/>
</dbReference>
<dbReference type="GO" id="GO:0004252">
    <property type="term" value="F:serine-type endopeptidase activity"/>
    <property type="evidence" value="ECO:0007669"/>
    <property type="project" value="InterPro"/>
</dbReference>
<reference evidence="13 14" key="1">
    <citation type="journal article" date="2016" name="Mol. Biol. Evol.">
        <title>Comparative Genomics of Early-Diverging Mushroom-Forming Fungi Provides Insights into the Origins of Lignocellulose Decay Capabilities.</title>
        <authorList>
            <person name="Nagy L.G."/>
            <person name="Riley R."/>
            <person name="Tritt A."/>
            <person name="Adam C."/>
            <person name="Daum C."/>
            <person name="Floudas D."/>
            <person name="Sun H."/>
            <person name="Yadav J.S."/>
            <person name="Pangilinan J."/>
            <person name="Larsson K.H."/>
            <person name="Matsuura K."/>
            <person name="Barry K."/>
            <person name="Labutti K."/>
            <person name="Kuo R."/>
            <person name="Ohm R.A."/>
            <person name="Bhattacharya S.S."/>
            <person name="Shirouzu T."/>
            <person name="Yoshinaga Y."/>
            <person name="Martin F.M."/>
            <person name="Grigoriev I.V."/>
            <person name="Hibbett D.S."/>
        </authorList>
    </citation>
    <scope>NUCLEOTIDE SEQUENCE [LARGE SCALE GENOMIC DNA]</scope>
    <source>
        <strain evidence="13 14">CBS 109695</strain>
    </source>
</reference>
<organism evidence="13 14">
    <name type="scientific">Athelia psychrophila</name>
    <dbReference type="NCBI Taxonomy" id="1759441"/>
    <lineage>
        <taxon>Eukaryota</taxon>
        <taxon>Fungi</taxon>
        <taxon>Dikarya</taxon>
        <taxon>Basidiomycota</taxon>
        <taxon>Agaricomycotina</taxon>
        <taxon>Agaricomycetes</taxon>
        <taxon>Agaricomycetidae</taxon>
        <taxon>Atheliales</taxon>
        <taxon>Atheliaceae</taxon>
        <taxon>Athelia</taxon>
    </lineage>
</organism>
<evidence type="ECO:0000256" key="1">
    <source>
        <dbReference type="ARBA" id="ARBA00004434"/>
    </source>
</evidence>
<evidence type="ECO:0000313" key="14">
    <source>
        <dbReference type="Proteomes" id="UP000076532"/>
    </source>
</evidence>
<evidence type="ECO:0000256" key="9">
    <source>
        <dbReference type="ARBA" id="ARBA00023128"/>
    </source>
</evidence>
<feature type="domain" description="Peptidase S26" evidence="12">
    <location>
        <begin position="27"/>
        <end position="103"/>
    </location>
</feature>
<comment type="similarity">
    <text evidence="2">Belongs to the peptidase S26 family. IMP2 subfamily.</text>
</comment>
<comment type="subcellular location">
    <subcellularLocation>
        <location evidence="1">Mitochondrion inner membrane</location>
        <topology evidence="1">Single-pass membrane protein</topology>
    </subcellularLocation>
</comment>
<keyword evidence="9" id="KW-0496">Mitochondrion</keyword>
<dbReference type="Gene3D" id="2.10.109.10">
    <property type="entry name" value="Umud Fragment, subunit A"/>
    <property type="match status" value="1"/>
</dbReference>
<feature type="active site" evidence="11">
    <location>
        <position position="43"/>
    </location>
</feature>
<protein>
    <recommendedName>
        <fullName evidence="3">Mitochondrial inner membrane protease subunit 2</fullName>
    </recommendedName>
</protein>
<keyword evidence="14" id="KW-1185">Reference proteome</keyword>
<dbReference type="GO" id="GO:0006627">
    <property type="term" value="P:protein processing involved in protein targeting to mitochondrion"/>
    <property type="evidence" value="ECO:0007669"/>
    <property type="project" value="InterPro"/>
</dbReference>
<accession>A0A166AZQ7</accession>
<dbReference type="STRING" id="436010.A0A166AZQ7"/>
<dbReference type="InterPro" id="IPR037730">
    <property type="entry name" value="IMP2"/>
</dbReference>
<evidence type="ECO:0000256" key="4">
    <source>
        <dbReference type="ARBA" id="ARBA00022670"/>
    </source>
</evidence>
<dbReference type="GO" id="GO:0042720">
    <property type="term" value="C:mitochondrial inner membrane peptidase complex"/>
    <property type="evidence" value="ECO:0007669"/>
    <property type="project" value="InterPro"/>
</dbReference>
<evidence type="ECO:0000256" key="5">
    <source>
        <dbReference type="ARBA" id="ARBA00022692"/>
    </source>
</evidence>
<dbReference type="InterPro" id="IPR000223">
    <property type="entry name" value="Pept_S26A_signal_pept_1"/>
</dbReference>
<keyword evidence="4" id="KW-0645">Protease</keyword>
<dbReference type="Pfam" id="PF10502">
    <property type="entry name" value="Peptidase_S26"/>
    <property type="match status" value="1"/>
</dbReference>
<dbReference type="InterPro" id="IPR036286">
    <property type="entry name" value="LexA/Signal_pep-like_sf"/>
</dbReference>
<evidence type="ECO:0000256" key="2">
    <source>
        <dbReference type="ARBA" id="ARBA00007066"/>
    </source>
</evidence>
<keyword evidence="5" id="KW-0812">Transmembrane</keyword>
<evidence type="ECO:0000256" key="6">
    <source>
        <dbReference type="ARBA" id="ARBA00022792"/>
    </source>
</evidence>
<dbReference type="PRINTS" id="PR00727">
    <property type="entry name" value="LEADERPTASE"/>
</dbReference>
<keyword evidence="10" id="KW-0472">Membrane</keyword>
<feature type="active site" evidence="11">
    <location>
        <position position="92"/>
    </location>
</feature>
<keyword evidence="7" id="KW-0378">Hydrolase</keyword>
<evidence type="ECO:0000256" key="8">
    <source>
        <dbReference type="ARBA" id="ARBA00022989"/>
    </source>
</evidence>
<dbReference type="InterPro" id="IPR019533">
    <property type="entry name" value="Peptidase_S26"/>
</dbReference>
<keyword evidence="6" id="KW-0999">Mitochondrion inner membrane</keyword>
<evidence type="ECO:0000259" key="12">
    <source>
        <dbReference type="Pfam" id="PF10502"/>
    </source>
</evidence>
<proteinExistence type="inferred from homology"/>
<evidence type="ECO:0000256" key="7">
    <source>
        <dbReference type="ARBA" id="ARBA00022801"/>
    </source>
</evidence>
<keyword evidence="8" id="KW-1133">Transmembrane helix</keyword>
<dbReference type="PANTHER" id="PTHR46041">
    <property type="entry name" value="MITOCHONDRIAL INNER MEMBRANE PROTEASE SUBUNIT 2"/>
    <property type="match status" value="1"/>
</dbReference>
<dbReference type="SUPFAM" id="SSF51306">
    <property type="entry name" value="LexA/Signal peptidase"/>
    <property type="match status" value="1"/>
</dbReference>
<evidence type="ECO:0000256" key="3">
    <source>
        <dbReference type="ARBA" id="ARBA00013650"/>
    </source>
</evidence>
<dbReference type="CDD" id="cd06530">
    <property type="entry name" value="S26_SPase_I"/>
    <property type="match status" value="1"/>
</dbReference>
<dbReference type="AlphaFoldDB" id="A0A166AZQ7"/>
<evidence type="ECO:0000313" key="13">
    <source>
        <dbReference type="EMBL" id="KZP12129.1"/>
    </source>
</evidence>
<evidence type="ECO:0000256" key="11">
    <source>
        <dbReference type="PIRSR" id="PIRSR600223-1"/>
    </source>
</evidence>
<dbReference type="EMBL" id="KV417652">
    <property type="protein sequence ID" value="KZP12129.1"/>
    <property type="molecule type" value="Genomic_DNA"/>
</dbReference>
<evidence type="ECO:0000256" key="10">
    <source>
        <dbReference type="ARBA" id="ARBA00023136"/>
    </source>
</evidence>